<evidence type="ECO:0000259" key="1">
    <source>
        <dbReference type="Pfam" id="PF11738"/>
    </source>
</evidence>
<dbReference type="OrthoDB" id="594879at2"/>
<dbReference type="EMBL" id="QKLU01000005">
    <property type="protein sequence ID" value="PYF72726.1"/>
    <property type="molecule type" value="Genomic_DNA"/>
</dbReference>
<dbReference type="Pfam" id="PF11738">
    <property type="entry name" value="DUF3298"/>
    <property type="match status" value="1"/>
</dbReference>
<dbReference type="InterPro" id="IPR037126">
    <property type="entry name" value="PdaC/RsiV-like_sf"/>
</dbReference>
<gene>
    <name evidence="3" type="ORF">B0O44_10596</name>
</gene>
<dbReference type="Proteomes" id="UP000248198">
    <property type="component" value="Unassembled WGS sequence"/>
</dbReference>
<protein>
    <submittedName>
        <fullName evidence="3">Uncharacterized protein DUF4163</fullName>
    </submittedName>
</protein>
<feature type="domain" description="DUF3298" evidence="1">
    <location>
        <begin position="182"/>
        <end position="255"/>
    </location>
</feature>
<dbReference type="AlphaFoldDB" id="A0A318UE00"/>
<dbReference type="PROSITE" id="PS51257">
    <property type="entry name" value="PROKAR_LIPOPROTEIN"/>
    <property type="match status" value="1"/>
</dbReference>
<proteinExistence type="predicted"/>
<name>A0A318UE00_9SPHI</name>
<comment type="caution">
    <text evidence="3">The sequence shown here is derived from an EMBL/GenBank/DDBJ whole genome shotgun (WGS) entry which is preliminary data.</text>
</comment>
<feature type="domain" description="Deacetylase PdaC" evidence="2">
    <location>
        <begin position="58"/>
        <end position="158"/>
    </location>
</feature>
<reference evidence="3 4" key="1">
    <citation type="submission" date="2018-06" db="EMBL/GenBank/DDBJ databases">
        <title>Genomic Encyclopedia of Archaeal and Bacterial Type Strains, Phase II (KMG-II): from individual species to whole genera.</title>
        <authorList>
            <person name="Goeker M."/>
        </authorList>
    </citation>
    <scope>NUCLEOTIDE SEQUENCE [LARGE SCALE GENOMIC DNA]</scope>
    <source>
        <strain evidence="3 4">DSM 27372</strain>
    </source>
</reference>
<evidence type="ECO:0000259" key="2">
    <source>
        <dbReference type="Pfam" id="PF13739"/>
    </source>
</evidence>
<evidence type="ECO:0000313" key="3">
    <source>
        <dbReference type="EMBL" id="PYF72726.1"/>
    </source>
</evidence>
<dbReference type="RefSeq" id="WP_110832189.1">
    <property type="nucleotide sequence ID" value="NZ_QKLU01000005.1"/>
</dbReference>
<sequence length="271" mass="30808">MKKIAALLIISGIMACQSEKKGNHTTDSTTATSGLTDTLTFKYDSVKVYSKLLPANEKKSADTSKASVRYPVFTNKGINTFVQTYALKTNGPDEPQYKSYKEMADGFIKGFDDYKKDNKEDQQAWFKQIEIRVLPQRKNYLPLEYTFIDYAGGAHPNSAVIFENYNTSSQHRITLDSLIDKANMPKLTKIAEKIFRKNEHLTSTQSLANSYFFEKNTFSLNHNFTVTDKGLKFLYNPYEIKAYAAGRTELLIPFEDIKDILKPNSILPALK</sequence>
<dbReference type="Gene3D" id="3.90.640.20">
    <property type="entry name" value="Heat-shock cognate protein, ATPase"/>
    <property type="match status" value="1"/>
</dbReference>
<accession>A0A318UE00</accession>
<dbReference type="InterPro" id="IPR021729">
    <property type="entry name" value="DUF3298"/>
</dbReference>
<dbReference type="InterPro" id="IPR025303">
    <property type="entry name" value="PdaC"/>
</dbReference>
<dbReference type="Pfam" id="PF13739">
    <property type="entry name" value="PdaC"/>
    <property type="match status" value="1"/>
</dbReference>
<dbReference type="Gene3D" id="3.30.565.40">
    <property type="entry name" value="Fervidobacterium nodosum Rt17-B1 like"/>
    <property type="match status" value="1"/>
</dbReference>
<keyword evidence="4" id="KW-1185">Reference proteome</keyword>
<evidence type="ECO:0000313" key="4">
    <source>
        <dbReference type="Proteomes" id="UP000248198"/>
    </source>
</evidence>
<organism evidence="3 4">
    <name type="scientific">Pedobacter nutrimenti</name>
    <dbReference type="NCBI Taxonomy" id="1241337"/>
    <lineage>
        <taxon>Bacteria</taxon>
        <taxon>Pseudomonadati</taxon>
        <taxon>Bacteroidota</taxon>
        <taxon>Sphingobacteriia</taxon>
        <taxon>Sphingobacteriales</taxon>
        <taxon>Sphingobacteriaceae</taxon>
        <taxon>Pedobacter</taxon>
    </lineage>
</organism>